<evidence type="ECO:0000313" key="1">
    <source>
        <dbReference type="EMBL" id="QUC66686.1"/>
    </source>
</evidence>
<dbReference type="Proteomes" id="UP000682782">
    <property type="component" value="Chromosome"/>
</dbReference>
<sequence>MIEEVSMTFNGNWYLIIMGIAVLAGLICCKGKRKLFFVPAVIISAVILNPLMYEFWNKFSAYGYWRLLWILPVVPACAMIPAYAVEWTKNNVVRIVAVGIAVAVFVFGGSIVFSLWNTHFAEATNPDKLPDSVVKVGEALLEINEQPYVVTDSSLSQYLRQYSGKIHSMYSRDVVFEGANSPQAKETYENLASSQGDMDIVARNMMSYGYQYLVTNNSDEARKAKIEAAGFSFVRQVNGYGIYRIEDTVMD</sequence>
<dbReference type="EMBL" id="CP068393">
    <property type="protein sequence ID" value="QUC66686.1"/>
    <property type="molecule type" value="Genomic_DNA"/>
</dbReference>
<protein>
    <submittedName>
        <fullName evidence="1">Uncharacterized protein</fullName>
    </submittedName>
</protein>
<organism evidence="1 2">
    <name type="scientific">Aristaeella hokkaidonensis</name>
    <dbReference type="NCBI Taxonomy" id="3046382"/>
    <lineage>
        <taxon>Bacteria</taxon>
        <taxon>Bacillati</taxon>
        <taxon>Bacillota</taxon>
        <taxon>Clostridia</taxon>
        <taxon>Eubacteriales</taxon>
        <taxon>Aristaeellaceae</taxon>
        <taxon>Aristaeella</taxon>
    </lineage>
</organism>
<accession>A0AC61N7T3</accession>
<proteinExistence type="predicted"/>
<name>A0AC61N7T3_9FIRM</name>
<reference evidence="1" key="1">
    <citation type="submission" date="2021-01" db="EMBL/GenBank/DDBJ databases">
        <title>Complete genome sequence of Clostridiales bacterium R-7.</title>
        <authorList>
            <person name="Mahoney-Kurpe S.C."/>
            <person name="Palevich N."/>
            <person name="Koike S."/>
            <person name="Moon C.D."/>
            <person name="Attwood G.T."/>
        </authorList>
    </citation>
    <scope>NUCLEOTIDE SEQUENCE</scope>
    <source>
        <strain evidence="1">R-7</strain>
    </source>
</reference>
<gene>
    <name evidence="1" type="ORF">JYE49_12640</name>
</gene>
<keyword evidence="2" id="KW-1185">Reference proteome</keyword>
<evidence type="ECO:0000313" key="2">
    <source>
        <dbReference type="Proteomes" id="UP000682782"/>
    </source>
</evidence>